<comment type="caution">
    <text evidence="4">The sequence shown here is derived from an EMBL/GenBank/DDBJ whole genome shotgun (WGS) entry which is preliminary data.</text>
</comment>
<protein>
    <recommendedName>
        <fullName evidence="3">Glycosyltransferase 2-like domain-containing protein</fullName>
    </recommendedName>
</protein>
<dbReference type="PANTHER" id="PTHR43630:SF2">
    <property type="entry name" value="GLYCOSYLTRANSFERASE"/>
    <property type="match status" value="1"/>
</dbReference>
<keyword evidence="2" id="KW-0812">Transmembrane</keyword>
<reference evidence="4 5" key="1">
    <citation type="submission" date="2018-01" db="EMBL/GenBank/DDBJ databases">
        <title>Draft genome sequence of Paucibacter aquatile CR182 isolated from freshwater of the Nakdong River.</title>
        <authorList>
            <person name="Choi A."/>
            <person name="Chung E.J."/>
        </authorList>
    </citation>
    <scope>NUCLEOTIDE SEQUENCE [LARGE SCALE GENOMIC DNA]</scope>
    <source>
        <strain evidence="4 5">CR182</strain>
    </source>
</reference>
<dbReference type="OrthoDB" id="9811884at2"/>
<sequence length="347" mass="38284">MSPQTASTSQNRQAGDKDSRVDLSICVIGHNEAPNLGACARSLERVKGYGINCETVFVDSASNDNSVEIAVALFDKVLELTASPQLNAGAARAAGTLESKGRWILYLDGDMCLRPEFDTELLYVVADKGGKNGLAGQTRNIYPDGSFDLMQLAGNQPGMPCKAFGGAVLMNRDCVIEAGNWAPNLFSNEEVELYSRLLMRGSTVVWTSTHMVDHFTPKFTATNKLLGSLIPWRSHLGKKFFGAGQATRQACRNGNIFSFMRLKPLQFSMIAAVALSAITLAISPQMAIWPMLLAFIWISVRRNTKFAINCICWTSQTIFGWVKLDLKYWPTTNNIHHPNRSRLQKPE</sequence>
<gene>
    <name evidence="4" type="ORF">C1O66_09695</name>
</gene>
<feature type="domain" description="Glycosyltransferase 2-like" evidence="3">
    <location>
        <begin position="24"/>
        <end position="148"/>
    </location>
</feature>
<dbReference type="Gene3D" id="3.90.550.10">
    <property type="entry name" value="Spore Coat Polysaccharide Biosynthesis Protein SpsA, Chain A"/>
    <property type="match status" value="1"/>
</dbReference>
<dbReference type="AlphaFoldDB" id="A0A2N8KWF6"/>
<dbReference type="Pfam" id="PF00535">
    <property type="entry name" value="Glycos_transf_2"/>
    <property type="match status" value="1"/>
</dbReference>
<evidence type="ECO:0000256" key="1">
    <source>
        <dbReference type="ARBA" id="ARBA00038494"/>
    </source>
</evidence>
<keyword evidence="5" id="KW-1185">Reference proteome</keyword>
<feature type="transmembrane region" description="Helical" evidence="2">
    <location>
        <begin position="269"/>
        <end position="298"/>
    </location>
</feature>
<keyword evidence="2" id="KW-1133">Transmembrane helix</keyword>
<evidence type="ECO:0000259" key="3">
    <source>
        <dbReference type="Pfam" id="PF00535"/>
    </source>
</evidence>
<dbReference type="PANTHER" id="PTHR43630">
    <property type="entry name" value="POLY-BETA-1,6-N-ACETYL-D-GLUCOSAMINE SYNTHASE"/>
    <property type="match status" value="1"/>
</dbReference>
<keyword evidence="2" id="KW-0472">Membrane</keyword>
<dbReference type="SUPFAM" id="SSF53448">
    <property type="entry name" value="Nucleotide-diphospho-sugar transferases"/>
    <property type="match status" value="1"/>
</dbReference>
<accession>A0A2N8KWF6</accession>
<organism evidence="4 5">
    <name type="scientific">Kinneretia aquatilis</name>
    <dbReference type="NCBI Taxonomy" id="2070761"/>
    <lineage>
        <taxon>Bacteria</taxon>
        <taxon>Pseudomonadati</taxon>
        <taxon>Pseudomonadota</taxon>
        <taxon>Betaproteobacteria</taxon>
        <taxon>Burkholderiales</taxon>
        <taxon>Sphaerotilaceae</taxon>
        <taxon>Roseateles</taxon>
    </lineage>
</organism>
<evidence type="ECO:0000313" key="5">
    <source>
        <dbReference type="Proteomes" id="UP000235916"/>
    </source>
</evidence>
<dbReference type="Proteomes" id="UP000235916">
    <property type="component" value="Unassembled WGS sequence"/>
</dbReference>
<evidence type="ECO:0000256" key="2">
    <source>
        <dbReference type="SAM" id="Phobius"/>
    </source>
</evidence>
<evidence type="ECO:0000313" key="4">
    <source>
        <dbReference type="EMBL" id="PND37771.1"/>
    </source>
</evidence>
<dbReference type="InterPro" id="IPR029044">
    <property type="entry name" value="Nucleotide-diphossugar_trans"/>
</dbReference>
<comment type="similarity">
    <text evidence="1">Belongs to the glycosyltransferase 2 family. WaaE/KdtX subfamily.</text>
</comment>
<dbReference type="InterPro" id="IPR001173">
    <property type="entry name" value="Glyco_trans_2-like"/>
</dbReference>
<name>A0A2N8KWF6_9BURK</name>
<dbReference type="EMBL" id="POSP01000003">
    <property type="protein sequence ID" value="PND37771.1"/>
    <property type="molecule type" value="Genomic_DNA"/>
</dbReference>
<dbReference type="RefSeq" id="WP_102767690.1">
    <property type="nucleotide sequence ID" value="NZ_POSP01000003.1"/>
</dbReference>
<proteinExistence type="inferred from homology"/>